<accession>A0A1H6Q0Z4</accession>
<keyword evidence="6" id="KW-0999">Mitochondrion inner membrane</keyword>
<evidence type="ECO:0000256" key="10">
    <source>
        <dbReference type="ARBA" id="ARBA00023136"/>
    </source>
</evidence>
<evidence type="ECO:0000256" key="8">
    <source>
        <dbReference type="ARBA" id="ARBA00023010"/>
    </source>
</evidence>
<reference evidence="15 17" key="1">
    <citation type="journal article" date="2016" name="PLoS ONE">
        <title>Sequence Assembly of Yarrowia lipolytica Strain W29/CLIB89 Shows Transposable Element Diversity.</title>
        <authorList>
            <person name="Magnan C."/>
            <person name="Yu J."/>
            <person name="Chang I."/>
            <person name="Jahn E."/>
            <person name="Kanomata Y."/>
            <person name="Wu J."/>
            <person name="Zeller M."/>
            <person name="Oakes M."/>
            <person name="Baldi P."/>
            <person name="Sandmeyer S."/>
        </authorList>
    </citation>
    <scope>NUCLEOTIDE SEQUENCE [LARGE SCALE GENOMIC DNA]</scope>
    <source>
        <strain evidence="15">CLIB89</strain>
        <strain evidence="17">CLIB89(W29)</strain>
    </source>
</reference>
<keyword evidence="7" id="KW-0653">Protein transport</keyword>
<gene>
    <name evidence="16" type="ORF">B0I71DRAFT_126195</name>
    <name evidence="15" type="ORF">YALI1_F04259g</name>
</gene>
<evidence type="ECO:0000256" key="2">
    <source>
        <dbReference type="ARBA" id="ARBA00008817"/>
    </source>
</evidence>
<evidence type="ECO:0000313" key="16">
    <source>
        <dbReference type="EMBL" id="RDW29221.1"/>
    </source>
</evidence>
<keyword evidence="9" id="KW-0496">Mitochondrion</keyword>
<dbReference type="OrthoDB" id="10262892at2759"/>
<dbReference type="EMBL" id="CP017558">
    <property type="protein sequence ID" value="AOW06568.1"/>
    <property type="molecule type" value="Genomic_DNA"/>
</dbReference>
<dbReference type="PANTHER" id="PTHR12388">
    <property type="entry name" value="MITOCHONDRIA ASSOCIATED GRANULOCYTE MACROPHAGE CSF SIGNALING MOLECULE"/>
    <property type="match status" value="1"/>
</dbReference>
<evidence type="ECO:0000256" key="13">
    <source>
        <dbReference type="ARBA" id="ARBA00031407"/>
    </source>
</evidence>
<name>A0A1H6Q0Z4_YARLL</name>
<dbReference type="GO" id="GO:0019904">
    <property type="term" value="F:protein domain specific binding"/>
    <property type="evidence" value="ECO:0007669"/>
    <property type="project" value="EnsemblFungi"/>
</dbReference>
<dbReference type="GeneID" id="2907756"/>
<comment type="function">
    <text evidence="11">Essential component of the PAM complex, a complex required for the translocation of transit peptide-containing proteins from the inner membrane into the mitochondrial matrix in an ATP-dependent manner. In the complex, it is required to regulate activity of mtHSP70 (SSC1) via its interaction with PAM18/TIM14. May act by positioning PAM18/TIM14 in juxtaposition to mtHSP70 at the translocon to maximize ATPase stimulation.</text>
</comment>
<dbReference type="KEGG" id="yli:2907756"/>
<evidence type="ECO:0000313" key="15">
    <source>
        <dbReference type="EMBL" id="AOW06568.1"/>
    </source>
</evidence>
<evidence type="ECO:0000256" key="9">
    <source>
        <dbReference type="ARBA" id="ARBA00023128"/>
    </source>
</evidence>
<evidence type="ECO:0000256" key="5">
    <source>
        <dbReference type="ARBA" id="ARBA00022448"/>
    </source>
</evidence>
<evidence type="ECO:0000256" key="7">
    <source>
        <dbReference type="ARBA" id="ARBA00022927"/>
    </source>
</evidence>
<dbReference type="eggNOG" id="KOG3442">
    <property type="taxonomic scope" value="Eukaryota"/>
</dbReference>
<dbReference type="GO" id="GO:0001405">
    <property type="term" value="C:PAM complex, Tim23 associated import motor"/>
    <property type="evidence" value="ECO:0007669"/>
    <property type="project" value="EnsemblFungi"/>
</dbReference>
<evidence type="ECO:0000256" key="12">
    <source>
        <dbReference type="ARBA" id="ARBA00030422"/>
    </source>
</evidence>
<organism evidence="15 17">
    <name type="scientific">Yarrowia lipolytica</name>
    <name type="common">Candida lipolytica</name>
    <dbReference type="NCBI Taxonomy" id="4952"/>
    <lineage>
        <taxon>Eukaryota</taxon>
        <taxon>Fungi</taxon>
        <taxon>Dikarya</taxon>
        <taxon>Ascomycota</taxon>
        <taxon>Saccharomycotina</taxon>
        <taxon>Dipodascomycetes</taxon>
        <taxon>Dipodascales</taxon>
        <taxon>Dipodascales incertae sedis</taxon>
        <taxon>Yarrowia</taxon>
    </lineage>
</organism>
<sequence>MAHRLIYQVVVTGTQVFAKAFTQAYKQAATAQAASKTSKSAASKFGGLQLDEACKILDVDETALDKVVAELNKKHKLEDIAESESVLAQIDKKFTHLYTVNSEHKSGSFYLQSKVYRAMERIRGELELDPLPKPEIEEPKKKEEEKK</sequence>
<dbReference type="VEuPathDB" id="FungiDB:YALI0_F03047g"/>
<dbReference type="AlphaFoldDB" id="A0A1H6Q0Z4"/>
<dbReference type="RefSeq" id="XP_504931.1">
    <property type="nucleotide sequence ID" value="XM_504931.1"/>
</dbReference>
<evidence type="ECO:0000313" key="17">
    <source>
        <dbReference type="Proteomes" id="UP000182444"/>
    </source>
</evidence>
<keyword evidence="10" id="KW-0472">Membrane</keyword>
<evidence type="ECO:0000256" key="11">
    <source>
        <dbReference type="ARBA" id="ARBA00025080"/>
    </source>
</evidence>
<dbReference type="Proteomes" id="UP000256601">
    <property type="component" value="Unassembled WGS sequence"/>
</dbReference>
<dbReference type="Pfam" id="PF03656">
    <property type="entry name" value="Pam16"/>
    <property type="match status" value="1"/>
</dbReference>
<keyword evidence="5" id="KW-0813">Transport</keyword>
<dbReference type="PANTHER" id="PTHR12388:SF0">
    <property type="entry name" value="MITOCHONDRIAL IMPORT INNER MEMBRANE TRANSLOCASE SUBUNIT TIM16"/>
    <property type="match status" value="1"/>
</dbReference>
<dbReference type="VEuPathDB" id="FungiDB:YALI1_F04259g"/>
<comment type="similarity">
    <text evidence="2">Belongs to the TIM16/PAM16 family.</text>
</comment>
<evidence type="ECO:0000256" key="6">
    <source>
        <dbReference type="ARBA" id="ARBA00022792"/>
    </source>
</evidence>
<dbReference type="SMR" id="A0A1H6Q0Z4"/>
<dbReference type="Proteomes" id="UP000182444">
    <property type="component" value="Chromosome 1F"/>
</dbReference>
<dbReference type="GO" id="GO:0030150">
    <property type="term" value="P:protein import into mitochondrial matrix"/>
    <property type="evidence" value="ECO:0007669"/>
    <property type="project" value="EnsemblFungi"/>
</dbReference>
<protein>
    <recommendedName>
        <fullName evidence="4">Mitochondrial import inner membrane translocase subunit TIM16</fullName>
    </recommendedName>
    <alternativeName>
        <fullName evidence="3">Mitochondrial import inner membrane translocase subunit tim16</fullName>
    </alternativeName>
    <alternativeName>
        <fullName evidence="12 13">Presequence translocated-associated motor subunit PAM16</fullName>
    </alternativeName>
</protein>
<proteinExistence type="inferred from homology"/>
<evidence type="ECO:0000313" key="18">
    <source>
        <dbReference type="Proteomes" id="UP000256601"/>
    </source>
</evidence>
<evidence type="ECO:0000256" key="1">
    <source>
        <dbReference type="ARBA" id="ARBA00004637"/>
    </source>
</evidence>
<keyword evidence="8" id="KW-0811">Translocation</keyword>
<dbReference type="OMA" id="RMFKIND"/>
<reference evidence="16 18" key="2">
    <citation type="submission" date="2018-07" db="EMBL/GenBank/DDBJ databases">
        <title>Draft Genome Assemblies for Five Robust Yarrowia lipolytica Strains Exhibiting High Lipid Production and Pentose Sugar Utilization and Sugar Alcohol Secretion from Undetoxified Lignocellulosic Biomass Hydrolysates.</title>
        <authorList>
            <consortium name="DOE Joint Genome Institute"/>
            <person name="Walker C."/>
            <person name="Ryu S."/>
            <person name="Na H."/>
            <person name="Zane M."/>
            <person name="LaButti K."/>
            <person name="Lipzen A."/>
            <person name="Haridas S."/>
            <person name="Barry K."/>
            <person name="Grigoriev I.V."/>
            <person name="Quarterman J."/>
            <person name="Slininger P."/>
            <person name="Dien B."/>
            <person name="Trinh C.T."/>
        </authorList>
    </citation>
    <scope>NUCLEOTIDE SEQUENCE [LARGE SCALE GENOMIC DNA]</scope>
    <source>
        <strain evidence="16 18">YB392</strain>
    </source>
</reference>
<dbReference type="Gene3D" id="1.10.287.110">
    <property type="entry name" value="DnaJ domain"/>
    <property type="match status" value="1"/>
</dbReference>
<dbReference type="InterPro" id="IPR036869">
    <property type="entry name" value="J_dom_sf"/>
</dbReference>
<feature type="region of interest" description="Disordered" evidence="14">
    <location>
        <begin position="128"/>
        <end position="147"/>
    </location>
</feature>
<evidence type="ECO:0000256" key="3">
    <source>
        <dbReference type="ARBA" id="ARBA00013571"/>
    </source>
</evidence>
<evidence type="ECO:0000256" key="4">
    <source>
        <dbReference type="ARBA" id="ARBA00020721"/>
    </source>
</evidence>
<dbReference type="EMBL" id="KZ857324">
    <property type="protein sequence ID" value="RDW29221.1"/>
    <property type="molecule type" value="Genomic_DNA"/>
</dbReference>
<evidence type="ECO:0000256" key="14">
    <source>
        <dbReference type="SAM" id="MobiDB-lite"/>
    </source>
</evidence>
<dbReference type="InterPro" id="IPR005341">
    <property type="entry name" value="Tim16"/>
</dbReference>
<comment type="subcellular location">
    <subcellularLocation>
        <location evidence="1">Mitochondrion inner membrane</location>
        <topology evidence="1">Peripheral membrane protein</topology>
    </subcellularLocation>
</comment>